<comment type="caution">
    <text evidence="1">The sequence shown here is derived from an EMBL/GenBank/DDBJ whole genome shotgun (WGS) entry which is preliminary data.</text>
</comment>
<gene>
    <name evidence="1" type="ORF">HMPREF9013_0805</name>
</gene>
<name>D2MM34_9FIRM</name>
<evidence type="ECO:0000313" key="1">
    <source>
        <dbReference type="EMBL" id="EFC06110.1"/>
    </source>
</evidence>
<sequence length="90" mass="10900">MKRNDFIKNLEFTGKYILYYKNKEIEIYEDCILGIDGKRKRYNSFKELFDIDIFDKKIGDIVDELKKYDKSCHYHIPIMMFDESGNEVIL</sequence>
<dbReference type="STRING" id="679192.HMPREF9013_0805"/>
<proteinExistence type="predicted"/>
<protein>
    <submittedName>
        <fullName evidence="1">Uncharacterized protein</fullName>
    </submittedName>
</protein>
<evidence type="ECO:0000313" key="2">
    <source>
        <dbReference type="Proteomes" id="UP000005017"/>
    </source>
</evidence>
<dbReference type="AlphaFoldDB" id="D2MM34"/>
<accession>D2MM34</accession>
<dbReference type="Proteomes" id="UP000005017">
    <property type="component" value="Unassembled WGS sequence"/>
</dbReference>
<keyword evidence="2" id="KW-1185">Reference proteome</keyword>
<reference evidence="2" key="1">
    <citation type="submission" date="2009-12" db="EMBL/GenBank/DDBJ databases">
        <title>Sequence of Clostridiales genomosp. BVAB3 str. UPII9-5.</title>
        <authorList>
            <person name="Madupu R."/>
            <person name="Durkin A.S."/>
            <person name="Torralba M."/>
            <person name="Methe B."/>
            <person name="Sutton G.G."/>
            <person name="Strausberg R.L."/>
            <person name="Nelson K.E."/>
        </authorList>
    </citation>
    <scope>NUCLEOTIDE SEQUENCE [LARGE SCALE GENOMIC DNA]</scope>
    <source>
        <strain evidence="2">W1219</strain>
    </source>
</reference>
<dbReference type="RefSeq" id="WP_006626455.1">
    <property type="nucleotide sequence ID" value="NZ_ADFR01000002.1"/>
</dbReference>
<dbReference type="EMBL" id="ADFR01000002">
    <property type="protein sequence ID" value="EFC06110.1"/>
    <property type="molecule type" value="Genomic_DNA"/>
</dbReference>
<organism evidence="1 2">
    <name type="scientific">Bulleidia extructa W1219</name>
    <dbReference type="NCBI Taxonomy" id="679192"/>
    <lineage>
        <taxon>Bacteria</taxon>
        <taxon>Bacillati</taxon>
        <taxon>Bacillota</taxon>
        <taxon>Erysipelotrichia</taxon>
        <taxon>Erysipelotrichales</taxon>
        <taxon>Erysipelotrichaceae</taxon>
        <taxon>Bulleidia</taxon>
    </lineage>
</organism>